<dbReference type="InParanoid" id="A0A2J7RAR8"/>
<organism evidence="3 4">
    <name type="scientific">Cryptotermes secundus</name>
    <dbReference type="NCBI Taxonomy" id="105785"/>
    <lineage>
        <taxon>Eukaryota</taxon>
        <taxon>Metazoa</taxon>
        <taxon>Ecdysozoa</taxon>
        <taxon>Arthropoda</taxon>
        <taxon>Hexapoda</taxon>
        <taxon>Insecta</taxon>
        <taxon>Pterygota</taxon>
        <taxon>Neoptera</taxon>
        <taxon>Polyneoptera</taxon>
        <taxon>Dictyoptera</taxon>
        <taxon>Blattodea</taxon>
        <taxon>Blattoidea</taxon>
        <taxon>Termitoidae</taxon>
        <taxon>Kalotermitidae</taxon>
        <taxon>Cryptotermitinae</taxon>
        <taxon>Cryptotermes</taxon>
    </lineage>
</organism>
<feature type="compositionally biased region" description="Basic and acidic residues" evidence="2">
    <location>
        <begin position="294"/>
        <end position="305"/>
    </location>
</feature>
<dbReference type="EMBL" id="NEVH01006565">
    <property type="protein sequence ID" value="PNF37922.1"/>
    <property type="molecule type" value="Genomic_DNA"/>
</dbReference>
<feature type="repeat" description="ANK" evidence="1">
    <location>
        <begin position="96"/>
        <end position="118"/>
    </location>
</feature>
<evidence type="ECO:0000256" key="1">
    <source>
        <dbReference type="PROSITE-ProRule" id="PRU00023"/>
    </source>
</evidence>
<evidence type="ECO:0000313" key="3">
    <source>
        <dbReference type="EMBL" id="PNF37922.1"/>
    </source>
</evidence>
<dbReference type="PROSITE" id="PS50297">
    <property type="entry name" value="ANK_REP_REGION"/>
    <property type="match status" value="3"/>
</dbReference>
<dbReference type="PRINTS" id="PR01415">
    <property type="entry name" value="ANKYRIN"/>
</dbReference>
<feature type="repeat" description="ANK" evidence="1">
    <location>
        <begin position="201"/>
        <end position="223"/>
    </location>
</feature>
<dbReference type="AlphaFoldDB" id="A0A2J7RAR8"/>
<name>A0A2J7RAR8_9NEOP</name>
<dbReference type="SUPFAM" id="SSF48403">
    <property type="entry name" value="Ankyrin repeat"/>
    <property type="match status" value="1"/>
</dbReference>
<dbReference type="Gene3D" id="1.25.40.20">
    <property type="entry name" value="Ankyrin repeat-containing domain"/>
    <property type="match status" value="1"/>
</dbReference>
<dbReference type="Pfam" id="PF12796">
    <property type="entry name" value="Ank_2"/>
    <property type="match status" value="2"/>
</dbReference>
<dbReference type="STRING" id="105785.A0A2J7RAR8"/>
<comment type="caution">
    <text evidence="3">The sequence shown here is derived from an EMBL/GenBank/DDBJ whole genome shotgun (WGS) entry which is preliminary data.</text>
</comment>
<feature type="region of interest" description="Disordered" evidence="2">
    <location>
        <begin position="1"/>
        <end position="21"/>
    </location>
</feature>
<feature type="region of interest" description="Disordered" evidence="2">
    <location>
        <begin position="263"/>
        <end position="305"/>
    </location>
</feature>
<evidence type="ECO:0000256" key="2">
    <source>
        <dbReference type="SAM" id="MobiDB-lite"/>
    </source>
</evidence>
<dbReference type="InterPro" id="IPR002110">
    <property type="entry name" value="Ankyrin_rpt"/>
</dbReference>
<dbReference type="GO" id="GO:0005737">
    <property type="term" value="C:cytoplasm"/>
    <property type="evidence" value="ECO:0007669"/>
    <property type="project" value="TreeGrafter"/>
</dbReference>
<feature type="compositionally biased region" description="Basic and acidic residues" evidence="2">
    <location>
        <begin position="11"/>
        <end position="21"/>
    </location>
</feature>
<dbReference type="PANTHER" id="PTHR24168:SF21">
    <property type="entry name" value="KANK, ISOFORM D"/>
    <property type="match status" value="1"/>
</dbReference>
<dbReference type="InterPro" id="IPR047184">
    <property type="entry name" value="KANK1-4"/>
</dbReference>
<dbReference type="SMART" id="SM00248">
    <property type="entry name" value="ANK"/>
    <property type="match status" value="3"/>
</dbReference>
<dbReference type="GO" id="GO:0005856">
    <property type="term" value="C:cytoskeleton"/>
    <property type="evidence" value="ECO:0007669"/>
    <property type="project" value="TreeGrafter"/>
</dbReference>
<keyword evidence="1" id="KW-0040">ANK repeat</keyword>
<dbReference type="PROSITE" id="PS50088">
    <property type="entry name" value="ANK_REPEAT"/>
    <property type="match status" value="3"/>
</dbReference>
<sequence length="305" mass="33723">MDTGLFQPIQHDTRKKTEPSKEMKAALKVLNDYLRKCPITSVPHHLKNASNIVQQEWFKISSTASANPLNVEDYLDCFEEMSSILLEYVVNMTDMSGNTAMHYAVSHGNFDVVSILLDSKVCNINRPNAAGYTCVMLVSLAQVRSETHRQVIRRLFQLADVNVRAKQHGQTALMLAVSHGRLDMVQLLVEAGADMNIQDEDGSTALMCAAEHGHTEIVKHLLNQPDCDASIMDCDGSTALNIAMDAGNRDIGVLLYAHEHFSRGSSPYTSLRHRRSKSATPTMLSGTSPSPSPVREKVPHHEQAM</sequence>
<dbReference type="InterPro" id="IPR036770">
    <property type="entry name" value="Ankyrin_rpt-contain_sf"/>
</dbReference>
<proteinExistence type="predicted"/>
<dbReference type="PANTHER" id="PTHR24168">
    <property type="entry name" value="KN MOTIF AND ANKYRIN REPEAT DOMAIN-CONTAINING"/>
    <property type="match status" value="1"/>
</dbReference>
<evidence type="ECO:0000313" key="4">
    <source>
        <dbReference type="Proteomes" id="UP000235965"/>
    </source>
</evidence>
<dbReference type="Proteomes" id="UP000235965">
    <property type="component" value="Unassembled WGS sequence"/>
</dbReference>
<keyword evidence="4" id="KW-1185">Reference proteome</keyword>
<dbReference type="FunFam" id="1.25.40.20:FF:000243">
    <property type="entry name" value="Uncharacterized protein, isoform D"/>
    <property type="match status" value="1"/>
</dbReference>
<feature type="compositionally biased region" description="Polar residues" evidence="2">
    <location>
        <begin position="278"/>
        <end position="289"/>
    </location>
</feature>
<gene>
    <name evidence="3" type="ORF">B7P43_G03894</name>
</gene>
<protein>
    <submittedName>
        <fullName evidence="3">Uncharacterized protein</fullName>
    </submittedName>
</protein>
<accession>A0A2J7RAR8</accession>
<dbReference type="GO" id="GO:0030837">
    <property type="term" value="P:negative regulation of actin filament polymerization"/>
    <property type="evidence" value="ECO:0007669"/>
    <property type="project" value="InterPro"/>
</dbReference>
<feature type="repeat" description="ANK" evidence="1">
    <location>
        <begin position="168"/>
        <end position="200"/>
    </location>
</feature>
<reference evidence="3 4" key="1">
    <citation type="submission" date="2017-12" db="EMBL/GenBank/DDBJ databases">
        <title>Hemimetabolous genomes reveal molecular basis of termite eusociality.</title>
        <authorList>
            <person name="Harrison M.C."/>
            <person name="Jongepier E."/>
            <person name="Robertson H.M."/>
            <person name="Arning N."/>
            <person name="Bitard-Feildel T."/>
            <person name="Chao H."/>
            <person name="Childers C.P."/>
            <person name="Dinh H."/>
            <person name="Doddapaneni H."/>
            <person name="Dugan S."/>
            <person name="Gowin J."/>
            <person name="Greiner C."/>
            <person name="Han Y."/>
            <person name="Hu H."/>
            <person name="Hughes D.S.T."/>
            <person name="Huylmans A.-K."/>
            <person name="Kemena C."/>
            <person name="Kremer L.P.M."/>
            <person name="Lee S.L."/>
            <person name="Lopez-Ezquerra A."/>
            <person name="Mallet L."/>
            <person name="Monroy-Kuhn J.M."/>
            <person name="Moser A."/>
            <person name="Murali S.C."/>
            <person name="Muzny D.M."/>
            <person name="Otani S."/>
            <person name="Piulachs M.-D."/>
            <person name="Poelchau M."/>
            <person name="Qu J."/>
            <person name="Schaub F."/>
            <person name="Wada-Katsumata A."/>
            <person name="Worley K.C."/>
            <person name="Xie Q."/>
            <person name="Ylla G."/>
            <person name="Poulsen M."/>
            <person name="Gibbs R.A."/>
            <person name="Schal C."/>
            <person name="Richards S."/>
            <person name="Belles X."/>
            <person name="Korb J."/>
            <person name="Bornberg-Bauer E."/>
        </authorList>
    </citation>
    <scope>NUCLEOTIDE SEQUENCE [LARGE SCALE GENOMIC DNA]</scope>
    <source>
        <tissue evidence="3">Whole body</tissue>
    </source>
</reference>
<dbReference type="OrthoDB" id="5406014at2759"/>